<evidence type="ECO:0008006" key="5">
    <source>
        <dbReference type="Google" id="ProtNLM"/>
    </source>
</evidence>
<dbReference type="STRING" id="88036.D8QS54"/>
<dbReference type="InterPro" id="IPR029028">
    <property type="entry name" value="Alpha/beta_knot_MTases"/>
</dbReference>
<dbReference type="Gramene" id="EFJ36875">
    <property type="protein sequence ID" value="EFJ36875"/>
    <property type="gene ID" value="SELMODRAFT_76235"/>
</dbReference>
<comment type="similarity">
    <text evidence="1">Belongs to the class IV-like SAM-binding methyltransferase superfamily.</text>
</comment>
<dbReference type="CDD" id="cd18086">
    <property type="entry name" value="HsC9orf114-like"/>
    <property type="match status" value="1"/>
</dbReference>
<feature type="compositionally biased region" description="Polar residues" evidence="2">
    <location>
        <begin position="10"/>
        <end position="20"/>
    </location>
</feature>
<dbReference type="InterPro" id="IPR012340">
    <property type="entry name" value="NA-bd_OB-fold"/>
</dbReference>
<dbReference type="InParanoid" id="D8QS54"/>
<feature type="region of interest" description="Disordered" evidence="2">
    <location>
        <begin position="1"/>
        <end position="20"/>
    </location>
</feature>
<sequence length="329" mass="36051">MGKRKHGDADSSQALDSGSSGRKYTVSLAVSGSIINNAQSLELATRLAGQIARAATIFRIDEIVVFDDGESSASSFQRTGWGRETGEASGGEFLARVLRYLEVPQYLRRALVPMHKSLRYAGQLPPLDSPHHLRKQAWLPFREGVALDKSFEKSRGNGCYADVGLGQDVLIQETVNAGTRITVAMGSTDKNLKRGKLSVVPSSTPRESAGLYWGYTVRVVDRLTKAFSDSSFEEGYDYTIGTSEHGEKVLTSDLRVPSFRHALIVFGGPAGLEESLELDGSSAVEDVRELFTRYLNTCPLQGSRTIRTEEAIFISLQFLQEPLLRAVNL</sequence>
<dbReference type="InterPro" id="IPR029026">
    <property type="entry name" value="tRNA_m1G_MTases_N"/>
</dbReference>
<gene>
    <name evidence="3" type="ORF">SELMODRAFT_76235</name>
</gene>
<dbReference type="SUPFAM" id="SSF50249">
    <property type="entry name" value="Nucleic acid-binding proteins"/>
    <property type="match status" value="1"/>
</dbReference>
<keyword evidence="4" id="KW-1185">Reference proteome</keyword>
<accession>D8QS54</accession>
<dbReference type="KEGG" id="smo:SELMODRAFT_76235"/>
<dbReference type="PANTHER" id="PTHR12150:SF13">
    <property type="entry name" value="METHYLTRANSFERASE C9ORF114-RELATED"/>
    <property type="match status" value="1"/>
</dbReference>
<evidence type="ECO:0000256" key="1">
    <source>
        <dbReference type="ARBA" id="ARBA00009841"/>
    </source>
</evidence>
<evidence type="ECO:0000313" key="4">
    <source>
        <dbReference type="Proteomes" id="UP000001514"/>
    </source>
</evidence>
<proteinExistence type="inferred from homology"/>
<organism evidence="4">
    <name type="scientific">Selaginella moellendorffii</name>
    <name type="common">Spikemoss</name>
    <dbReference type="NCBI Taxonomy" id="88036"/>
    <lineage>
        <taxon>Eukaryota</taxon>
        <taxon>Viridiplantae</taxon>
        <taxon>Streptophyta</taxon>
        <taxon>Embryophyta</taxon>
        <taxon>Tracheophyta</taxon>
        <taxon>Lycopodiopsida</taxon>
        <taxon>Selaginellales</taxon>
        <taxon>Selaginellaceae</taxon>
        <taxon>Selaginella</taxon>
    </lineage>
</organism>
<dbReference type="AlphaFoldDB" id="D8QS54"/>
<dbReference type="Gene3D" id="2.40.50.140">
    <property type="entry name" value="Nucleic acid-binding proteins"/>
    <property type="match status" value="1"/>
</dbReference>
<dbReference type="HOGENOM" id="CLU_017233_4_0_1"/>
<name>D8QS54_SELML</name>
<dbReference type="FunCoup" id="D8QS54">
    <property type="interactions" value="3924"/>
</dbReference>
<reference evidence="3 4" key="1">
    <citation type="journal article" date="2011" name="Science">
        <title>The Selaginella genome identifies genetic changes associated with the evolution of vascular plants.</title>
        <authorList>
            <person name="Banks J.A."/>
            <person name="Nishiyama T."/>
            <person name="Hasebe M."/>
            <person name="Bowman J.L."/>
            <person name="Gribskov M."/>
            <person name="dePamphilis C."/>
            <person name="Albert V.A."/>
            <person name="Aono N."/>
            <person name="Aoyama T."/>
            <person name="Ambrose B.A."/>
            <person name="Ashton N.W."/>
            <person name="Axtell M.J."/>
            <person name="Barker E."/>
            <person name="Barker M.S."/>
            <person name="Bennetzen J.L."/>
            <person name="Bonawitz N.D."/>
            <person name="Chapple C."/>
            <person name="Cheng C."/>
            <person name="Correa L.G."/>
            <person name="Dacre M."/>
            <person name="DeBarry J."/>
            <person name="Dreyer I."/>
            <person name="Elias M."/>
            <person name="Engstrom E.M."/>
            <person name="Estelle M."/>
            <person name="Feng L."/>
            <person name="Finet C."/>
            <person name="Floyd S.K."/>
            <person name="Frommer W.B."/>
            <person name="Fujita T."/>
            <person name="Gramzow L."/>
            <person name="Gutensohn M."/>
            <person name="Harholt J."/>
            <person name="Hattori M."/>
            <person name="Heyl A."/>
            <person name="Hirai T."/>
            <person name="Hiwatashi Y."/>
            <person name="Ishikawa M."/>
            <person name="Iwata M."/>
            <person name="Karol K.G."/>
            <person name="Koehler B."/>
            <person name="Kolukisaoglu U."/>
            <person name="Kubo M."/>
            <person name="Kurata T."/>
            <person name="Lalonde S."/>
            <person name="Li K."/>
            <person name="Li Y."/>
            <person name="Litt A."/>
            <person name="Lyons E."/>
            <person name="Manning G."/>
            <person name="Maruyama T."/>
            <person name="Michael T.P."/>
            <person name="Mikami K."/>
            <person name="Miyazaki S."/>
            <person name="Morinaga S."/>
            <person name="Murata T."/>
            <person name="Mueller-Roeber B."/>
            <person name="Nelson D.R."/>
            <person name="Obara M."/>
            <person name="Oguri Y."/>
            <person name="Olmstead R.G."/>
            <person name="Onodera N."/>
            <person name="Petersen B.L."/>
            <person name="Pils B."/>
            <person name="Prigge M."/>
            <person name="Rensing S.A."/>
            <person name="Riano-Pachon D.M."/>
            <person name="Roberts A.W."/>
            <person name="Sato Y."/>
            <person name="Scheller H.V."/>
            <person name="Schulz B."/>
            <person name="Schulz C."/>
            <person name="Shakirov E.V."/>
            <person name="Shibagaki N."/>
            <person name="Shinohara N."/>
            <person name="Shippen D.E."/>
            <person name="Soerensen I."/>
            <person name="Sotooka R."/>
            <person name="Sugimoto N."/>
            <person name="Sugita M."/>
            <person name="Sumikawa N."/>
            <person name="Tanurdzic M."/>
            <person name="Theissen G."/>
            <person name="Ulvskov P."/>
            <person name="Wakazuki S."/>
            <person name="Weng J.K."/>
            <person name="Willats W.W."/>
            <person name="Wipf D."/>
            <person name="Wolf P.G."/>
            <person name="Yang L."/>
            <person name="Zimmer A.D."/>
            <person name="Zhu Q."/>
            <person name="Mitros T."/>
            <person name="Hellsten U."/>
            <person name="Loque D."/>
            <person name="Otillar R."/>
            <person name="Salamov A."/>
            <person name="Schmutz J."/>
            <person name="Shapiro H."/>
            <person name="Lindquist E."/>
            <person name="Lucas S."/>
            <person name="Rokhsar D."/>
            <person name="Grigoriev I.V."/>
        </authorList>
    </citation>
    <scope>NUCLEOTIDE SEQUENCE [LARGE SCALE GENOMIC DNA]</scope>
</reference>
<dbReference type="PANTHER" id="PTHR12150">
    <property type="entry name" value="CLASS IV SAM-BINDING METHYLTRANSFERASE-RELATED"/>
    <property type="match status" value="1"/>
</dbReference>
<dbReference type="OMA" id="FFPIHKD"/>
<protein>
    <recommendedName>
        <fullName evidence="5">RNA methyltransferase</fullName>
    </recommendedName>
</protein>
<evidence type="ECO:0000256" key="2">
    <source>
        <dbReference type="SAM" id="MobiDB-lite"/>
    </source>
</evidence>
<dbReference type="Proteomes" id="UP000001514">
    <property type="component" value="Unassembled WGS sequence"/>
</dbReference>
<dbReference type="EMBL" id="GL377566">
    <property type="protein sequence ID" value="EFJ36875.1"/>
    <property type="molecule type" value="Genomic_DNA"/>
</dbReference>
<dbReference type="Pfam" id="PF02598">
    <property type="entry name" value="Methyltrn_RNA_3"/>
    <property type="match status" value="1"/>
</dbReference>
<dbReference type="Gene3D" id="3.40.1280.10">
    <property type="match status" value="1"/>
</dbReference>
<dbReference type="eggNOG" id="KOG3925">
    <property type="taxonomic scope" value="Eukaryota"/>
</dbReference>
<dbReference type="SUPFAM" id="SSF75217">
    <property type="entry name" value="alpha/beta knot"/>
    <property type="match status" value="1"/>
</dbReference>
<dbReference type="InterPro" id="IPR003750">
    <property type="entry name" value="Put_MeTrfase-C9orf114-like"/>
</dbReference>
<evidence type="ECO:0000313" key="3">
    <source>
        <dbReference type="EMBL" id="EFJ36875.1"/>
    </source>
</evidence>